<dbReference type="EMBL" id="CP000560">
    <property type="protein sequence ID" value="QDE58108.1"/>
    <property type="molecule type" value="Genomic_DNA"/>
</dbReference>
<name>A0A4Y6ACG2_BACVZ</name>
<evidence type="ECO:0000313" key="3">
    <source>
        <dbReference type="Proteomes" id="UP000001120"/>
    </source>
</evidence>
<feature type="region of interest" description="Disordered" evidence="1">
    <location>
        <begin position="1"/>
        <end position="27"/>
    </location>
</feature>
<keyword evidence="3" id="KW-1185">Reference proteome</keyword>
<evidence type="ECO:0000313" key="2">
    <source>
        <dbReference type="EMBL" id="QDE58108.1"/>
    </source>
</evidence>
<sequence length="88" mass="9741">MKPPHDASAAGQIAASGHGADRLLSQGRRLRKRKCRGNFKTRTFCSNPALSESRFSWKKGKGVRPLPLSAFIIAFLSERTKSGPFREL</sequence>
<gene>
    <name evidence="2" type="ORF">RBAM_38955</name>
</gene>
<organism evidence="2 3">
    <name type="scientific">Bacillus velezensis (strain DSM 23117 / BGSC 10A6 / LMG 26770 / FZB42)</name>
    <name type="common">Bacillus amyloliquefaciens subsp. plantarum</name>
    <dbReference type="NCBI Taxonomy" id="326423"/>
    <lineage>
        <taxon>Bacteria</taxon>
        <taxon>Bacillati</taxon>
        <taxon>Bacillota</taxon>
        <taxon>Bacilli</taxon>
        <taxon>Bacillales</taxon>
        <taxon>Bacillaceae</taxon>
        <taxon>Bacillus</taxon>
        <taxon>Bacillus amyloliquefaciens group</taxon>
    </lineage>
</organism>
<reference evidence="2 3" key="1">
    <citation type="journal article" date="2007" name="Nat. Biotechnol.">
        <title>Comparative analysis of the complete genome sequence of the plant growth-promoting bacterium Bacillus amyloliquefaciens FZB42.</title>
        <authorList>
            <person name="Chen X.H."/>
            <person name="Koumoutsi A."/>
            <person name="Scholz R."/>
            <person name="Eisenreich A."/>
            <person name="Schneider K."/>
            <person name="Heinemeyer I."/>
            <person name="Morgenstern B."/>
            <person name="Voss B."/>
            <person name="Hess W.R."/>
            <person name="Reva O."/>
            <person name="Junge H."/>
            <person name="Voigt B."/>
            <person name="Jungblut P.R."/>
            <person name="Vater J."/>
            <person name="Sussmuth R."/>
            <person name="Liesegang H."/>
            <person name="Strittmatter A."/>
            <person name="Gottschalk G."/>
            <person name="Borriss R."/>
        </authorList>
    </citation>
    <scope>NUCLEOTIDE SEQUENCE [LARGE SCALE GENOMIC DNA]</scope>
    <source>
        <strain evidence="3">DSM 23117 / BGSC 10A6 / LMG 26770 / FZB42</strain>
    </source>
</reference>
<dbReference type="KEGG" id="bay:RBAM_38955"/>
<dbReference type="Proteomes" id="UP000001120">
    <property type="component" value="Chromosome"/>
</dbReference>
<proteinExistence type="predicted"/>
<dbReference type="AlphaFoldDB" id="A0A4Y6ACG2"/>
<accession>A0A4Y6ACG2</accession>
<evidence type="ECO:0000256" key="1">
    <source>
        <dbReference type="SAM" id="MobiDB-lite"/>
    </source>
</evidence>
<protein>
    <submittedName>
        <fullName evidence="2">Uncharacterized protein</fullName>
    </submittedName>
</protein>